<dbReference type="RefSeq" id="WP_326121235.1">
    <property type="nucleotide sequence ID" value="NZ_JARSFG010000003.1"/>
</dbReference>
<reference evidence="2 3" key="1">
    <citation type="submission" date="2023-03" db="EMBL/GenBank/DDBJ databases">
        <title>Bacillus Genome Sequencing.</title>
        <authorList>
            <person name="Dunlap C."/>
        </authorList>
    </citation>
    <scope>NUCLEOTIDE SEQUENCE [LARGE SCALE GENOMIC DNA]</scope>
    <source>
        <strain evidence="2 3">B-59205</strain>
    </source>
</reference>
<dbReference type="InterPro" id="IPR019719">
    <property type="entry name" value="DUF2599"/>
</dbReference>
<comment type="caution">
    <text evidence="2">The sequence shown here is derived from an EMBL/GenBank/DDBJ whole genome shotgun (WGS) entry which is preliminary data.</text>
</comment>
<sequence>MKIRSKVILASVLGLSLLGNTNASAIELDSSSSVTSLSYSLSKDFNKSLLNYATQDQIDYYKGVYATQASAELESLTIGTQEAVYLTYNEYFSKVEWITRGGTVSLSITPKTTLTNVSNANVKMARAFHSFSLLEGKFKSDSRWKNGGSLSAQYHCHVLAAGQLKTPWYIEPHRTETGLWEVMFGACNPKN</sequence>
<feature type="chain" id="PRO_5043623014" evidence="1">
    <location>
        <begin position="26"/>
        <end position="191"/>
    </location>
</feature>
<organism evidence="2 3">
    <name type="scientific">Metasolibacillus meyeri</name>
    <dbReference type="NCBI Taxonomy" id="1071052"/>
    <lineage>
        <taxon>Bacteria</taxon>
        <taxon>Bacillati</taxon>
        <taxon>Bacillota</taxon>
        <taxon>Bacilli</taxon>
        <taxon>Bacillales</taxon>
        <taxon>Caryophanaceae</taxon>
        <taxon>Metasolibacillus</taxon>
    </lineage>
</organism>
<dbReference type="AlphaFoldDB" id="A0AAW9NM29"/>
<evidence type="ECO:0000256" key="1">
    <source>
        <dbReference type="SAM" id="SignalP"/>
    </source>
</evidence>
<evidence type="ECO:0000313" key="2">
    <source>
        <dbReference type="EMBL" id="MEC1177020.1"/>
    </source>
</evidence>
<keyword evidence="1" id="KW-0732">Signal</keyword>
<dbReference type="Pfam" id="PF10783">
    <property type="entry name" value="DUF2599"/>
    <property type="match status" value="1"/>
</dbReference>
<dbReference type="Proteomes" id="UP001344888">
    <property type="component" value="Unassembled WGS sequence"/>
</dbReference>
<evidence type="ECO:0000313" key="3">
    <source>
        <dbReference type="Proteomes" id="UP001344888"/>
    </source>
</evidence>
<name>A0AAW9NM29_9BACL</name>
<dbReference type="EMBL" id="JARSFG010000003">
    <property type="protein sequence ID" value="MEC1177020.1"/>
    <property type="molecule type" value="Genomic_DNA"/>
</dbReference>
<keyword evidence="3" id="KW-1185">Reference proteome</keyword>
<protein>
    <submittedName>
        <fullName evidence="2">DUF2599 domain-containing protein</fullName>
    </submittedName>
</protein>
<proteinExistence type="predicted"/>
<feature type="signal peptide" evidence="1">
    <location>
        <begin position="1"/>
        <end position="25"/>
    </location>
</feature>
<gene>
    <name evidence="2" type="ORF">P9B03_00860</name>
</gene>
<accession>A0AAW9NM29</accession>